<organism evidence="2 3">
    <name type="scientific">Trichinella britovi</name>
    <name type="common">Parasitic roundworm</name>
    <dbReference type="NCBI Taxonomy" id="45882"/>
    <lineage>
        <taxon>Eukaryota</taxon>
        <taxon>Metazoa</taxon>
        <taxon>Ecdysozoa</taxon>
        <taxon>Nematoda</taxon>
        <taxon>Enoplea</taxon>
        <taxon>Dorylaimia</taxon>
        <taxon>Trichinellida</taxon>
        <taxon>Trichinellidae</taxon>
        <taxon>Trichinella</taxon>
    </lineage>
</organism>
<keyword evidence="3" id="KW-1185">Reference proteome</keyword>
<dbReference type="EMBL" id="JYDI01000018">
    <property type="protein sequence ID" value="KRY58732.1"/>
    <property type="molecule type" value="Genomic_DNA"/>
</dbReference>
<feature type="region of interest" description="Disordered" evidence="1">
    <location>
        <begin position="26"/>
        <end position="84"/>
    </location>
</feature>
<sequence length="84" mass="9436">MKTTPLAQLSFNCATALRYFPHRVHPSIVGGQSDAQMDTDPPPSPPSLSPGSLLQSASPFIYRPTELTRDRKREREKREREIDG</sequence>
<feature type="compositionally biased region" description="Low complexity" evidence="1">
    <location>
        <begin position="49"/>
        <end position="59"/>
    </location>
</feature>
<feature type="compositionally biased region" description="Basic and acidic residues" evidence="1">
    <location>
        <begin position="66"/>
        <end position="84"/>
    </location>
</feature>
<reference evidence="2 3" key="1">
    <citation type="submission" date="2015-01" db="EMBL/GenBank/DDBJ databases">
        <title>Evolution of Trichinella species and genotypes.</title>
        <authorList>
            <person name="Korhonen P.K."/>
            <person name="Edoardo P."/>
            <person name="Giuseppe L.R."/>
            <person name="Gasser R.B."/>
        </authorList>
    </citation>
    <scope>NUCLEOTIDE SEQUENCE [LARGE SCALE GENOMIC DNA]</scope>
    <source>
        <strain evidence="2">ISS120</strain>
    </source>
</reference>
<evidence type="ECO:0000313" key="2">
    <source>
        <dbReference type="EMBL" id="KRY58732.1"/>
    </source>
</evidence>
<evidence type="ECO:0000256" key="1">
    <source>
        <dbReference type="SAM" id="MobiDB-lite"/>
    </source>
</evidence>
<name>A0A0V1DB67_TRIBR</name>
<evidence type="ECO:0000313" key="3">
    <source>
        <dbReference type="Proteomes" id="UP000054653"/>
    </source>
</evidence>
<protein>
    <submittedName>
        <fullName evidence="2">Uncharacterized protein</fullName>
    </submittedName>
</protein>
<proteinExistence type="predicted"/>
<dbReference type="AlphaFoldDB" id="A0A0V1DB67"/>
<dbReference type="Proteomes" id="UP000054653">
    <property type="component" value="Unassembled WGS sequence"/>
</dbReference>
<gene>
    <name evidence="2" type="ORF">T03_1839</name>
</gene>
<accession>A0A0V1DB67</accession>
<comment type="caution">
    <text evidence="2">The sequence shown here is derived from an EMBL/GenBank/DDBJ whole genome shotgun (WGS) entry which is preliminary data.</text>
</comment>